<dbReference type="Proteomes" id="UP001500752">
    <property type="component" value="Unassembled WGS sequence"/>
</dbReference>
<evidence type="ECO:0000256" key="2">
    <source>
        <dbReference type="SAM" id="Phobius"/>
    </source>
</evidence>
<dbReference type="EMBL" id="BAABEO010000008">
    <property type="protein sequence ID" value="GAA3675016.1"/>
    <property type="molecule type" value="Genomic_DNA"/>
</dbReference>
<feature type="region of interest" description="Disordered" evidence="1">
    <location>
        <begin position="1"/>
        <end position="21"/>
    </location>
</feature>
<keyword evidence="4" id="KW-1185">Reference proteome</keyword>
<organism evidence="3 4">
    <name type="scientific">Arthrobacter ginkgonis</name>
    <dbReference type="NCBI Taxonomy" id="1630594"/>
    <lineage>
        <taxon>Bacteria</taxon>
        <taxon>Bacillati</taxon>
        <taxon>Actinomycetota</taxon>
        <taxon>Actinomycetes</taxon>
        <taxon>Micrococcales</taxon>
        <taxon>Micrococcaceae</taxon>
        <taxon>Arthrobacter</taxon>
    </lineage>
</organism>
<proteinExistence type="predicted"/>
<evidence type="ECO:0000313" key="4">
    <source>
        <dbReference type="Proteomes" id="UP001500752"/>
    </source>
</evidence>
<dbReference type="RefSeq" id="WP_345149180.1">
    <property type="nucleotide sequence ID" value="NZ_BAABEO010000008.1"/>
</dbReference>
<protein>
    <submittedName>
        <fullName evidence="3">Uncharacterized protein</fullName>
    </submittedName>
</protein>
<feature type="transmembrane region" description="Helical" evidence="2">
    <location>
        <begin position="30"/>
        <end position="50"/>
    </location>
</feature>
<evidence type="ECO:0000313" key="3">
    <source>
        <dbReference type="EMBL" id="GAA3675016.1"/>
    </source>
</evidence>
<feature type="transmembrane region" description="Helical" evidence="2">
    <location>
        <begin position="62"/>
        <end position="86"/>
    </location>
</feature>
<name>A0ABP7C2G0_9MICC</name>
<keyword evidence="2" id="KW-0472">Membrane</keyword>
<keyword evidence="2" id="KW-1133">Transmembrane helix</keyword>
<sequence length="109" mass="11661">MEPQQHNAQPSPESGPSRPIEVTVRSSPKFWPFLVTGALIGVFAAIVSAYTGEEAVEFTRGAVLGFLAVFFGMAGLTLGAIAWLVTDRVLRKRTRRATAVPLEGPNAAH</sequence>
<reference evidence="4" key="1">
    <citation type="journal article" date="2019" name="Int. J. Syst. Evol. Microbiol.">
        <title>The Global Catalogue of Microorganisms (GCM) 10K type strain sequencing project: providing services to taxonomists for standard genome sequencing and annotation.</title>
        <authorList>
            <consortium name="The Broad Institute Genomics Platform"/>
            <consortium name="The Broad Institute Genome Sequencing Center for Infectious Disease"/>
            <person name="Wu L."/>
            <person name="Ma J."/>
        </authorList>
    </citation>
    <scope>NUCLEOTIDE SEQUENCE [LARGE SCALE GENOMIC DNA]</scope>
    <source>
        <strain evidence="4">JCM 30742</strain>
    </source>
</reference>
<gene>
    <name evidence="3" type="ORF">GCM10023081_11800</name>
</gene>
<evidence type="ECO:0000256" key="1">
    <source>
        <dbReference type="SAM" id="MobiDB-lite"/>
    </source>
</evidence>
<comment type="caution">
    <text evidence="3">The sequence shown here is derived from an EMBL/GenBank/DDBJ whole genome shotgun (WGS) entry which is preliminary data.</text>
</comment>
<keyword evidence="2" id="KW-0812">Transmembrane</keyword>
<accession>A0ABP7C2G0</accession>
<feature type="compositionally biased region" description="Polar residues" evidence="1">
    <location>
        <begin position="1"/>
        <end position="14"/>
    </location>
</feature>